<dbReference type="Pfam" id="PF12804">
    <property type="entry name" value="NTP_transf_3"/>
    <property type="match status" value="1"/>
</dbReference>
<keyword evidence="3" id="KW-0548">Nucleotidyltransferase</keyword>
<organism evidence="3 4">
    <name type="scientific">Loktanella salsilacus</name>
    <dbReference type="NCBI Taxonomy" id="195913"/>
    <lineage>
        <taxon>Bacteria</taxon>
        <taxon>Pseudomonadati</taxon>
        <taxon>Pseudomonadota</taxon>
        <taxon>Alphaproteobacteria</taxon>
        <taxon>Rhodobacterales</taxon>
        <taxon>Roseobacteraceae</taxon>
        <taxon>Loktanella</taxon>
    </lineage>
</organism>
<feature type="domain" description="MobA-like NTP transferase" evidence="2">
    <location>
        <begin position="5"/>
        <end position="163"/>
    </location>
</feature>
<reference evidence="3 4" key="1">
    <citation type="submission" date="2016-10" db="EMBL/GenBank/DDBJ databases">
        <authorList>
            <person name="de Groot N.N."/>
        </authorList>
    </citation>
    <scope>NUCLEOTIDE SEQUENCE [LARGE SCALE GENOMIC DNA]</scope>
    <source>
        <strain evidence="3 4">DSM 16199</strain>
    </source>
</reference>
<dbReference type="EMBL" id="FOTF01000023">
    <property type="protein sequence ID" value="SFL50069.1"/>
    <property type="molecule type" value="Genomic_DNA"/>
</dbReference>
<dbReference type="GO" id="GO:0016779">
    <property type="term" value="F:nucleotidyltransferase activity"/>
    <property type="evidence" value="ECO:0007669"/>
    <property type="project" value="UniProtKB-KW"/>
</dbReference>
<dbReference type="PANTHER" id="PTHR43777:SF1">
    <property type="entry name" value="MOLYBDENUM COFACTOR CYTIDYLYLTRANSFERASE"/>
    <property type="match status" value="1"/>
</dbReference>
<name>A0A1I4I6Q5_9RHOB</name>
<dbReference type="InterPro" id="IPR029044">
    <property type="entry name" value="Nucleotide-diphossugar_trans"/>
</dbReference>
<gene>
    <name evidence="3" type="ORF">SAMN04488004_12325</name>
</gene>
<dbReference type="Proteomes" id="UP000199550">
    <property type="component" value="Unassembled WGS sequence"/>
</dbReference>
<dbReference type="AlphaFoldDB" id="A0A1I4I6Q5"/>
<dbReference type="Gene3D" id="3.90.550.10">
    <property type="entry name" value="Spore Coat Polysaccharide Biosynthesis Protein SpsA, Chain A"/>
    <property type="match status" value="1"/>
</dbReference>
<dbReference type="RefSeq" id="WP_090191180.1">
    <property type="nucleotide sequence ID" value="NZ_FOTF01000023.1"/>
</dbReference>
<sequence length="192" mass="19997">MIPILILAAGTSSRMRGADKLSMMVGGQPLLRRIAMQAAAVGDTFVALKHRAAERLALLDGLPITPLLVPEAAEGQSGTLRGAVAQLPPCPAFMMVLADLPLITSDDLAAVLAARDANPDALIWRGAAPDGTPGHPVLFDASLRPAFADLSGDDGGASVVRPLRARTILVPFTDDRAVFDLDTPEAWAAFNG</sequence>
<evidence type="ECO:0000259" key="2">
    <source>
        <dbReference type="Pfam" id="PF12804"/>
    </source>
</evidence>
<keyword evidence="4" id="KW-1185">Reference proteome</keyword>
<proteinExistence type="predicted"/>
<keyword evidence="3" id="KW-0808">Transferase</keyword>
<protein>
    <submittedName>
        <fullName evidence="3">CTP:molybdopterin cytidylyltransferase MocA</fullName>
    </submittedName>
</protein>
<evidence type="ECO:0000256" key="1">
    <source>
        <dbReference type="ARBA" id="ARBA00022842"/>
    </source>
</evidence>
<dbReference type="CDD" id="cd04182">
    <property type="entry name" value="GT_2_like_f"/>
    <property type="match status" value="1"/>
</dbReference>
<dbReference type="SUPFAM" id="SSF53448">
    <property type="entry name" value="Nucleotide-diphospho-sugar transferases"/>
    <property type="match status" value="1"/>
</dbReference>
<evidence type="ECO:0000313" key="3">
    <source>
        <dbReference type="EMBL" id="SFL50069.1"/>
    </source>
</evidence>
<dbReference type="STRING" id="195913.SAMN04488004_12325"/>
<evidence type="ECO:0000313" key="4">
    <source>
        <dbReference type="Proteomes" id="UP000199550"/>
    </source>
</evidence>
<dbReference type="InterPro" id="IPR025877">
    <property type="entry name" value="MobA-like_NTP_Trfase"/>
</dbReference>
<dbReference type="PANTHER" id="PTHR43777">
    <property type="entry name" value="MOLYBDENUM COFACTOR CYTIDYLYLTRANSFERASE"/>
    <property type="match status" value="1"/>
</dbReference>
<accession>A0A1I4I6Q5</accession>
<dbReference type="OrthoDB" id="9779263at2"/>
<keyword evidence="1" id="KW-0460">Magnesium</keyword>